<dbReference type="STRING" id="1314778.A0A5C3PGZ5"/>
<protein>
    <recommendedName>
        <fullName evidence="4">ZZ-type domain-containing protein</fullName>
    </recommendedName>
</protein>
<dbReference type="EMBL" id="ML211091">
    <property type="protein sequence ID" value="TFK89015.1"/>
    <property type="molecule type" value="Genomic_DNA"/>
</dbReference>
<keyword evidence="1" id="KW-0175">Coiled coil</keyword>
<name>A0A5C3PGZ5_9APHY</name>
<evidence type="ECO:0008006" key="4">
    <source>
        <dbReference type="Google" id="ProtNLM"/>
    </source>
</evidence>
<sequence length="1143" mass="129575">MSATRVFVEAGRAVDGAARSFQTYSTKRIAKAANRTDDAIAGAVRSSTASEAGVRDGAGSIIENALALVSVLQAVAKIHPWLEVVVNAFQVVIELNMRRRENDGKIGVLFRSMRDMMEALRSLERVPSEKARGSSMESRLEELVMQTADDIKACANACDVYSKTRMLTKVLRSATWDDLFKQYVELFAQRRIDFLLRISVHSGIVLDDTHHKLLRVDEKVDELLRRVSESPPEQQRLREIVERNGGAEAVTSDDVLLEVVLKANPLAAVSASTVGEHESDLDTSGLATIKAELLESTTDALERNFEVFERKFRLQEMKIVEELTHVAHKEGDRIIESVLDGPHNEIHNPDIRSIWADAGWRGRVKSRHFVPALYDHYRGLLTRARSEASTLLSSEAVTVLKLLKMSRLQRVVEAIDVDATGFITVTAINRFTDSRPESWSLLEWVAYWAIGWEGEMCTYQDKINVIIAKMFSLRRSIRLVDQEVLDIYLAGVHREAETLTRAFRPEPVSVPPGLAKLFQERGDNVEGRLRKGLETVRYLIDAPDTLSLIIGPERVEEKIFPTLYLLLSRDFRVFRLCQTKYVSPEELIASWHNLEIVFEEVIQRYFHLKDVFEHRTDSTSELFKHFSSGMFGYWHDPQELWSLRTLEEDPFPEFQFGEDEEGPLDTTILNFPLATDHLYPREQENTVAKQPCGASVELILGKWHGFFYDELDKPCASMYSFNFHDTGSDGLASFVARGSAAHRGSEFVVTGKVEPDDSGRPIFALWLRFVPSHYENYNVYFRGTLHLDGSVFAGMWGMVKEDMPYPFEFRRISPGLLVCRPPPERFRTDRAAARWSYALTAVHTQVLQKLSSTRLLEQRRRKRRQWDEFAAGEKTVDVSELFRTTTYADACYYFAVLLHRNLVHHCICDQCDEMIAGARILCLECGIDDTLDFCDTPECTGAVVHVKKLPAPHLPSHDVAKLRAMVFSREIGRVLKTSKAALSRARALLDRQEQSRSSEPAPHLWAVAPGIFRVATGSDRLASRQPSTSLAPSCTSCSQRVHYPCWFCADCEGDIFICCACDANGGIDKNPHKADHMVVRCLRRAEERTVGASEPRMEAVERCMLSLERRLDTLELRLEERMSRMEGLLERIAIGQRSLSNTT</sequence>
<organism evidence="2 3">
    <name type="scientific">Polyporus arcularius HHB13444</name>
    <dbReference type="NCBI Taxonomy" id="1314778"/>
    <lineage>
        <taxon>Eukaryota</taxon>
        <taxon>Fungi</taxon>
        <taxon>Dikarya</taxon>
        <taxon>Basidiomycota</taxon>
        <taxon>Agaricomycotina</taxon>
        <taxon>Agaricomycetes</taxon>
        <taxon>Polyporales</taxon>
        <taxon>Polyporaceae</taxon>
        <taxon>Polyporus</taxon>
    </lineage>
</organism>
<dbReference type="Proteomes" id="UP000308197">
    <property type="component" value="Unassembled WGS sequence"/>
</dbReference>
<evidence type="ECO:0000313" key="2">
    <source>
        <dbReference type="EMBL" id="TFK89015.1"/>
    </source>
</evidence>
<accession>A0A5C3PGZ5</accession>
<proteinExistence type="predicted"/>
<evidence type="ECO:0000313" key="3">
    <source>
        <dbReference type="Proteomes" id="UP000308197"/>
    </source>
</evidence>
<dbReference type="InParanoid" id="A0A5C3PGZ5"/>
<evidence type="ECO:0000256" key="1">
    <source>
        <dbReference type="SAM" id="Coils"/>
    </source>
</evidence>
<reference evidence="2 3" key="1">
    <citation type="journal article" date="2019" name="Nat. Ecol. Evol.">
        <title>Megaphylogeny resolves global patterns of mushroom evolution.</title>
        <authorList>
            <person name="Varga T."/>
            <person name="Krizsan K."/>
            <person name="Foldi C."/>
            <person name="Dima B."/>
            <person name="Sanchez-Garcia M."/>
            <person name="Sanchez-Ramirez S."/>
            <person name="Szollosi G.J."/>
            <person name="Szarkandi J.G."/>
            <person name="Papp V."/>
            <person name="Albert L."/>
            <person name="Andreopoulos W."/>
            <person name="Angelini C."/>
            <person name="Antonin V."/>
            <person name="Barry K.W."/>
            <person name="Bougher N.L."/>
            <person name="Buchanan P."/>
            <person name="Buyck B."/>
            <person name="Bense V."/>
            <person name="Catcheside P."/>
            <person name="Chovatia M."/>
            <person name="Cooper J."/>
            <person name="Damon W."/>
            <person name="Desjardin D."/>
            <person name="Finy P."/>
            <person name="Geml J."/>
            <person name="Haridas S."/>
            <person name="Hughes K."/>
            <person name="Justo A."/>
            <person name="Karasinski D."/>
            <person name="Kautmanova I."/>
            <person name="Kiss B."/>
            <person name="Kocsube S."/>
            <person name="Kotiranta H."/>
            <person name="LaButti K.M."/>
            <person name="Lechner B.E."/>
            <person name="Liimatainen K."/>
            <person name="Lipzen A."/>
            <person name="Lukacs Z."/>
            <person name="Mihaltcheva S."/>
            <person name="Morgado L.N."/>
            <person name="Niskanen T."/>
            <person name="Noordeloos M.E."/>
            <person name="Ohm R.A."/>
            <person name="Ortiz-Santana B."/>
            <person name="Ovrebo C."/>
            <person name="Racz N."/>
            <person name="Riley R."/>
            <person name="Savchenko A."/>
            <person name="Shiryaev A."/>
            <person name="Soop K."/>
            <person name="Spirin V."/>
            <person name="Szebenyi C."/>
            <person name="Tomsovsky M."/>
            <person name="Tulloss R.E."/>
            <person name="Uehling J."/>
            <person name="Grigoriev I.V."/>
            <person name="Vagvolgyi C."/>
            <person name="Papp T."/>
            <person name="Martin F.M."/>
            <person name="Miettinen O."/>
            <person name="Hibbett D.S."/>
            <person name="Nagy L.G."/>
        </authorList>
    </citation>
    <scope>NUCLEOTIDE SEQUENCE [LARGE SCALE GENOMIC DNA]</scope>
    <source>
        <strain evidence="2 3">HHB13444</strain>
    </source>
</reference>
<feature type="coiled-coil region" evidence="1">
    <location>
        <begin position="1097"/>
        <end position="1131"/>
    </location>
</feature>
<dbReference type="AlphaFoldDB" id="A0A5C3PGZ5"/>
<gene>
    <name evidence="2" type="ORF">K466DRAFT_661902</name>
</gene>
<keyword evidence="3" id="KW-1185">Reference proteome</keyword>